<feature type="repeat" description="WD" evidence="3">
    <location>
        <begin position="462"/>
        <end position="507"/>
    </location>
</feature>
<evidence type="ECO:0000256" key="3">
    <source>
        <dbReference type="PROSITE-ProRule" id="PRU00221"/>
    </source>
</evidence>
<feature type="repeat" description="WD" evidence="3">
    <location>
        <begin position="421"/>
        <end position="462"/>
    </location>
</feature>
<proteinExistence type="predicted"/>
<dbReference type="SUPFAM" id="SSF50978">
    <property type="entry name" value="WD40 repeat-like"/>
    <property type="match status" value="2"/>
</dbReference>
<evidence type="ECO:0000313" key="4">
    <source>
        <dbReference type="EMBL" id="KZW03085.1"/>
    </source>
</evidence>
<dbReference type="InterPro" id="IPR019775">
    <property type="entry name" value="WD40_repeat_CS"/>
</dbReference>
<dbReference type="InParanoid" id="A0A165Q505"/>
<dbReference type="PROSITE" id="PS00678">
    <property type="entry name" value="WD_REPEATS_1"/>
    <property type="match status" value="2"/>
</dbReference>
<organism evidence="4 5">
    <name type="scientific">Exidia glandulosa HHB12029</name>
    <dbReference type="NCBI Taxonomy" id="1314781"/>
    <lineage>
        <taxon>Eukaryota</taxon>
        <taxon>Fungi</taxon>
        <taxon>Dikarya</taxon>
        <taxon>Basidiomycota</taxon>
        <taxon>Agaricomycotina</taxon>
        <taxon>Agaricomycetes</taxon>
        <taxon>Auriculariales</taxon>
        <taxon>Exidiaceae</taxon>
        <taxon>Exidia</taxon>
    </lineage>
</organism>
<protein>
    <submittedName>
        <fullName evidence="4">WD40 repeat-like protein</fullName>
    </submittedName>
</protein>
<reference evidence="4 5" key="1">
    <citation type="journal article" date="2016" name="Mol. Biol. Evol.">
        <title>Comparative Genomics of Early-Diverging Mushroom-Forming Fungi Provides Insights into the Origins of Lignocellulose Decay Capabilities.</title>
        <authorList>
            <person name="Nagy L.G."/>
            <person name="Riley R."/>
            <person name="Tritt A."/>
            <person name="Adam C."/>
            <person name="Daum C."/>
            <person name="Floudas D."/>
            <person name="Sun H."/>
            <person name="Yadav J.S."/>
            <person name="Pangilinan J."/>
            <person name="Larsson K.H."/>
            <person name="Matsuura K."/>
            <person name="Barry K."/>
            <person name="Labutti K."/>
            <person name="Kuo R."/>
            <person name="Ohm R.A."/>
            <person name="Bhattacharya S.S."/>
            <person name="Shirouzu T."/>
            <person name="Yoshinaga Y."/>
            <person name="Martin F.M."/>
            <person name="Grigoriev I.V."/>
            <person name="Hibbett D.S."/>
        </authorList>
    </citation>
    <scope>NUCLEOTIDE SEQUENCE [LARGE SCALE GENOMIC DNA]</scope>
    <source>
        <strain evidence="4 5">HHB12029</strain>
    </source>
</reference>
<dbReference type="Gene3D" id="2.130.10.10">
    <property type="entry name" value="YVTN repeat-like/Quinoprotein amine dehydrogenase"/>
    <property type="match status" value="3"/>
</dbReference>
<dbReference type="InterPro" id="IPR036322">
    <property type="entry name" value="WD40_repeat_dom_sf"/>
</dbReference>
<dbReference type="InterPro" id="IPR020472">
    <property type="entry name" value="WD40_PAC1"/>
</dbReference>
<dbReference type="CDD" id="cd00200">
    <property type="entry name" value="WD40"/>
    <property type="match status" value="1"/>
</dbReference>
<keyword evidence="5" id="KW-1185">Reference proteome</keyword>
<dbReference type="SMART" id="SM00320">
    <property type="entry name" value="WD40"/>
    <property type="match status" value="10"/>
</dbReference>
<name>A0A165Q505_EXIGL</name>
<dbReference type="AlphaFoldDB" id="A0A165Q505"/>
<accession>A0A165Q505</accession>
<dbReference type="SUPFAM" id="SSF63829">
    <property type="entry name" value="Calcium-dependent phosphotriesterase"/>
    <property type="match status" value="1"/>
</dbReference>
<evidence type="ECO:0000256" key="2">
    <source>
        <dbReference type="ARBA" id="ARBA00022737"/>
    </source>
</evidence>
<dbReference type="InterPro" id="IPR001680">
    <property type="entry name" value="WD40_rpt"/>
</dbReference>
<feature type="repeat" description="WD" evidence="3">
    <location>
        <begin position="187"/>
        <end position="228"/>
    </location>
</feature>
<dbReference type="PANTHER" id="PTHR19879:SF9">
    <property type="entry name" value="TRANSCRIPTION INITIATION FACTOR TFIID SUBUNIT 5"/>
    <property type="match status" value="1"/>
</dbReference>
<dbReference type="EMBL" id="KV425885">
    <property type="protein sequence ID" value="KZW03085.1"/>
    <property type="molecule type" value="Genomic_DNA"/>
</dbReference>
<dbReference type="PRINTS" id="PR00320">
    <property type="entry name" value="GPROTEINBRPT"/>
</dbReference>
<dbReference type="PROSITE" id="PS50294">
    <property type="entry name" value="WD_REPEATS_REGION"/>
    <property type="match status" value="2"/>
</dbReference>
<dbReference type="InterPro" id="IPR015943">
    <property type="entry name" value="WD40/YVTN_repeat-like_dom_sf"/>
</dbReference>
<keyword evidence="1 3" id="KW-0853">WD repeat</keyword>
<dbReference type="STRING" id="1314781.A0A165Q505"/>
<sequence length="816" mass="89633">MNESLSRDVCRLRDIGAPNPDLNIAVSSMSGALQYAVTHWVRHISLSSPPALRAQSRELLASLDTFMGFHALHWIEALSLLRHVHYALEILHSCVEWYRATGSRPNRFAAHFSCLEDLTQFLTLFHVPISCAALQTYVCAACFAPRLTKPFSSTQTPSLQRLELLSEPPSGWSRIVLQTHALEEGSASGTDLGIDIVVASRDSLRLVSAHGDGTLRIWDATSGECLASFDRPPLPVNVESGLRNITALACSTAKGLVAAASGIAIYIWDLETARLKALLFSVATVVSLCITEDGARLIVLAADDDSEFGMLSQITLDDLPADGTVSTPQEFRRDVVRLVDSAAISPNGSYFALGSFSKPYYVAVWDLQPCKSIAALVGHTASVTCIAFSPAASEGSLIATGSVDQTIIIWDGTTYRRMITLNQHEERVVAVAFAPDGDRLASASWDNSVRVWCISSQTCIATLTHGAGVESVYFFPSVQSHSVRLLTGCTDTILRVWDISDSALSEHGYGEGKAVDCLAISPGGCAVAAVMQDIIWIWDIRYRTSLQVRGSGLAHTFHDVTFSMDSSCLFASGMFPGLSLWRRDGGLWLRDRRHSQQRITPSRIWRMAVSPDGAWVVSFSMDHIIVEETESGTMVMTGRRDWQTSVAAVAWNDAMSHIAEVDDSGRVRVWGLNPQKDVLRLLYEAPSHLDINSPRWLRFTPHDHIMSGSDLWDILELALPPPAHGSERPQVLSRVWPLSAQFIPSRFGWSDNNDAWLLYGAKTSRIYSRVCWLLGDRRPHVVGWQRAKVYAWVDNIVAIGSSTGTVTILRVNEAVT</sequence>
<evidence type="ECO:0000256" key="1">
    <source>
        <dbReference type="ARBA" id="ARBA00022574"/>
    </source>
</evidence>
<feature type="repeat" description="WD" evidence="3">
    <location>
        <begin position="376"/>
        <end position="420"/>
    </location>
</feature>
<dbReference type="PANTHER" id="PTHR19879">
    <property type="entry name" value="TRANSCRIPTION INITIATION FACTOR TFIID"/>
    <property type="match status" value="1"/>
</dbReference>
<evidence type="ECO:0000313" key="5">
    <source>
        <dbReference type="Proteomes" id="UP000077266"/>
    </source>
</evidence>
<dbReference type="Pfam" id="PF00400">
    <property type="entry name" value="WD40"/>
    <property type="match status" value="5"/>
</dbReference>
<gene>
    <name evidence="4" type="ORF">EXIGLDRAFT_320249</name>
</gene>
<dbReference type="PROSITE" id="PS50082">
    <property type="entry name" value="WD_REPEATS_2"/>
    <property type="match status" value="4"/>
</dbReference>
<dbReference type="Proteomes" id="UP000077266">
    <property type="component" value="Unassembled WGS sequence"/>
</dbReference>
<keyword evidence="2" id="KW-0677">Repeat</keyword>